<dbReference type="PANTHER" id="PTHR24115">
    <property type="entry name" value="KINESIN-RELATED"/>
    <property type="match status" value="1"/>
</dbReference>
<proteinExistence type="inferred from homology"/>
<dbReference type="Pfam" id="PF00225">
    <property type="entry name" value="Kinesin"/>
    <property type="match status" value="2"/>
</dbReference>
<dbReference type="InterPro" id="IPR001752">
    <property type="entry name" value="Kinesin_motor_dom"/>
</dbReference>
<dbReference type="Proteomes" id="UP000489600">
    <property type="component" value="Unassembled WGS sequence"/>
</dbReference>
<keyword evidence="1" id="KW-0493">Microtubule</keyword>
<dbReference type="SMART" id="SM00129">
    <property type="entry name" value="KISc"/>
    <property type="match status" value="1"/>
</dbReference>
<dbReference type="PROSITE" id="PS50067">
    <property type="entry name" value="KINESIN_MOTOR_2"/>
    <property type="match status" value="1"/>
</dbReference>
<dbReference type="GO" id="GO:0005524">
    <property type="term" value="F:ATP binding"/>
    <property type="evidence" value="ECO:0007669"/>
    <property type="project" value="UniProtKB-UniRule"/>
</dbReference>
<evidence type="ECO:0000256" key="2">
    <source>
        <dbReference type="ARBA" id="ARBA00023175"/>
    </source>
</evidence>
<evidence type="ECO:0000256" key="1">
    <source>
        <dbReference type="ARBA" id="ARBA00022701"/>
    </source>
</evidence>
<dbReference type="PANTHER" id="PTHR24115:SF924">
    <property type="entry name" value="KINESIN MOTOR DOMAIN-CONTAINING PROTEIN"/>
    <property type="match status" value="1"/>
</dbReference>
<dbReference type="PRINTS" id="PR00380">
    <property type="entry name" value="KINESINHEAVY"/>
</dbReference>
<dbReference type="Pfam" id="PF12836">
    <property type="entry name" value="HHH_3"/>
    <property type="match status" value="1"/>
</dbReference>
<dbReference type="GO" id="GO:0016887">
    <property type="term" value="F:ATP hydrolysis activity"/>
    <property type="evidence" value="ECO:0007669"/>
    <property type="project" value="TreeGrafter"/>
</dbReference>
<dbReference type="SUPFAM" id="SSF52540">
    <property type="entry name" value="P-loop containing nucleoside triphosphate hydrolases"/>
    <property type="match status" value="1"/>
</dbReference>
<evidence type="ECO:0000313" key="7">
    <source>
        <dbReference type="Proteomes" id="UP000489600"/>
    </source>
</evidence>
<name>A0A565CVH2_9BRAS</name>
<dbReference type="AlphaFoldDB" id="A0A565CVH2"/>
<feature type="domain" description="Kinesin motor" evidence="5">
    <location>
        <begin position="12"/>
        <end position="307"/>
    </location>
</feature>
<evidence type="ECO:0000256" key="4">
    <source>
        <dbReference type="PROSITE-ProRule" id="PRU00283"/>
    </source>
</evidence>
<dbReference type="GO" id="GO:0007018">
    <property type="term" value="P:microtubule-based movement"/>
    <property type="evidence" value="ECO:0007669"/>
    <property type="project" value="InterPro"/>
</dbReference>
<comment type="caution">
    <text evidence="6">The sequence shown here is derived from an EMBL/GenBank/DDBJ whole genome shotgun (WGS) entry which is preliminary data.</text>
</comment>
<dbReference type="InterPro" id="IPR027640">
    <property type="entry name" value="Kinesin-like_fam"/>
</dbReference>
<feature type="binding site" evidence="4">
    <location>
        <begin position="101"/>
        <end position="108"/>
    </location>
    <ligand>
        <name>ATP</name>
        <dbReference type="ChEBI" id="CHEBI:30616"/>
    </ligand>
</feature>
<organism evidence="6 7">
    <name type="scientific">Arabis nemorensis</name>
    <dbReference type="NCBI Taxonomy" id="586526"/>
    <lineage>
        <taxon>Eukaryota</taxon>
        <taxon>Viridiplantae</taxon>
        <taxon>Streptophyta</taxon>
        <taxon>Embryophyta</taxon>
        <taxon>Tracheophyta</taxon>
        <taxon>Spermatophyta</taxon>
        <taxon>Magnoliopsida</taxon>
        <taxon>eudicotyledons</taxon>
        <taxon>Gunneridae</taxon>
        <taxon>Pentapetalae</taxon>
        <taxon>rosids</taxon>
        <taxon>malvids</taxon>
        <taxon>Brassicales</taxon>
        <taxon>Brassicaceae</taxon>
        <taxon>Arabideae</taxon>
        <taxon>Arabis</taxon>
    </lineage>
</organism>
<reference evidence="6" key="1">
    <citation type="submission" date="2019-07" db="EMBL/GenBank/DDBJ databases">
        <authorList>
            <person name="Dittberner H."/>
        </authorList>
    </citation>
    <scope>NUCLEOTIDE SEQUENCE [LARGE SCALE GENOMIC DNA]</scope>
</reference>
<dbReference type="Gene3D" id="1.10.150.280">
    <property type="entry name" value="AF1531-like domain"/>
    <property type="match status" value="1"/>
</dbReference>
<keyword evidence="2 4" id="KW-0505">Motor protein</keyword>
<gene>
    <name evidence="6" type="ORF">ANE_LOCUS27870</name>
</gene>
<dbReference type="InterPro" id="IPR036961">
    <property type="entry name" value="Kinesin_motor_dom_sf"/>
</dbReference>
<comment type="similarity">
    <text evidence="3">Belongs to the TRAFAC class myosin-kinesin ATPase superfamily. Kinesin family. KIN-10 subfamily.</text>
</comment>
<dbReference type="SUPFAM" id="SSF47781">
    <property type="entry name" value="RuvA domain 2-like"/>
    <property type="match status" value="1"/>
</dbReference>
<keyword evidence="4" id="KW-0547">Nucleotide-binding</keyword>
<dbReference type="InterPro" id="IPR010994">
    <property type="entry name" value="RuvA_2-like"/>
</dbReference>
<protein>
    <recommendedName>
        <fullName evidence="5">Kinesin motor domain-containing protein</fullName>
    </recommendedName>
</protein>
<evidence type="ECO:0000259" key="5">
    <source>
        <dbReference type="PROSITE" id="PS50067"/>
    </source>
</evidence>
<dbReference type="FunFam" id="1.10.150.280:FF:000003">
    <property type="entry name" value="Kinesin-like protein KIN-10C"/>
    <property type="match status" value="1"/>
</dbReference>
<dbReference type="OrthoDB" id="3176171at2759"/>
<keyword evidence="7" id="KW-1185">Reference proteome</keyword>
<dbReference type="GO" id="GO:0005874">
    <property type="term" value="C:microtubule"/>
    <property type="evidence" value="ECO:0007669"/>
    <property type="project" value="UniProtKB-KW"/>
</dbReference>
<dbReference type="GO" id="GO:0005871">
    <property type="term" value="C:kinesin complex"/>
    <property type="evidence" value="ECO:0007669"/>
    <property type="project" value="TreeGrafter"/>
</dbReference>
<dbReference type="InterPro" id="IPR027417">
    <property type="entry name" value="P-loop_NTPase"/>
</dbReference>
<dbReference type="EMBL" id="CABITT030000008">
    <property type="protein sequence ID" value="VVB17426.1"/>
    <property type="molecule type" value="Genomic_DNA"/>
</dbReference>
<evidence type="ECO:0000256" key="3">
    <source>
        <dbReference type="ARBA" id="ARBA00061615"/>
    </source>
</evidence>
<dbReference type="Gene3D" id="3.40.850.10">
    <property type="entry name" value="Kinesin motor domain"/>
    <property type="match status" value="1"/>
</dbReference>
<dbReference type="GO" id="GO:0008574">
    <property type="term" value="F:plus-end-directed microtubule motor activity"/>
    <property type="evidence" value="ECO:0007669"/>
    <property type="project" value="TreeGrafter"/>
</dbReference>
<keyword evidence="4" id="KW-0067">ATP-binding</keyword>
<sequence length="700" mass="77292">METKSTTQGRKVIRVVARVKPSTDPVVQASAKSISVHKPKGDESETVSISFGAQFAGSKDSYKLDYCFEESETTGLILTKEIKPLITSVFEGKDANVIAHGARCSGKTHLIQGSEREPGIAVLTMAEMLSMAEERGDSISVSIYEVSQETVYDILGQEKRVVPVKSLSEFQNLYFGLKKSQKLTSDPPLRSHRGVMIHVTTGNVNSGSFGRMNFLDMAGYEDSRKQNSDLAHLEITRINKSIYALQNVMYALNANETHVPYRESKLTRMLKDCLQGGNRTLLITCLPREFSQDSFYMLNLASRICVGSNRVMANAATKKNNSIARSISSSSAVQRRQTPLVVSATFNKKTLLRGSVTERKTKLNTVASAIKGRKLFGEANDSVNCKNNPKKMESKARVAVKKEISTSKVVLDVQASSFEEVYPCELEGVCSSFIVTDSQSSLIEEENVDLAFSSSTVAMEPGYSTCASFSSELIDTTYTETPQKHEERFSGAIYCDDGFTNKAQIAERADNSSVIEEDPTLVNEGENLDKENKSLLANETASPPLSIRLQELSNTLKSICKTSSQLSPPEKYHTALTKSKTEEVSEYSDITVEAAVSLDLKTPERSMPSNIGCSPWKTFSAHSSKLKNSAVGEYLKFLNTADKEDLKKLKGIGERRATYIVELREESPEPFKKLDDLKDIGLSEKQIKGLLRKEIGEIFH</sequence>
<evidence type="ECO:0000313" key="6">
    <source>
        <dbReference type="EMBL" id="VVB17426.1"/>
    </source>
</evidence>
<dbReference type="GO" id="GO:0008017">
    <property type="term" value="F:microtubule binding"/>
    <property type="evidence" value="ECO:0007669"/>
    <property type="project" value="InterPro"/>
</dbReference>
<accession>A0A565CVH2</accession>